<proteinExistence type="predicted"/>
<dbReference type="InterPro" id="IPR051332">
    <property type="entry name" value="Fosfomycin_Res_Enzymes"/>
</dbReference>
<comment type="caution">
    <text evidence="3">The sequence shown here is derived from an EMBL/GenBank/DDBJ whole genome shotgun (WGS) entry which is preliminary data.</text>
</comment>
<keyword evidence="1" id="KW-0479">Metal-binding</keyword>
<dbReference type="Proteomes" id="UP000663992">
    <property type="component" value="Unassembled WGS sequence"/>
</dbReference>
<dbReference type="PROSITE" id="PS51819">
    <property type="entry name" value="VOC"/>
    <property type="match status" value="1"/>
</dbReference>
<dbReference type="CDD" id="cd07244">
    <property type="entry name" value="FosA"/>
    <property type="match status" value="1"/>
</dbReference>
<feature type="domain" description="VOC" evidence="2">
    <location>
        <begin position="4"/>
        <end position="112"/>
    </location>
</feature>
<dbReference type="InterPro" id="IPR018146">
    <property type="entry name" value="Glyoxalase_1_CS"/>
</dbReference>
<organism evidence="3 4">
    <name type="scientific">Bowmanella yangjiangensis</name>
    <dbReference type="NCBI Taxonomy" id="2811230"/>
    <lineage>
        <taxon>Bacteria</taxon>
        <taxon>Pseudomonadati</taxon>
        <taxon>Pseudomonadota</taxon>
        <taxon>Gammaproteobacteria</taxon>
        <taxon>Alteromonadales</taxon>
        <taxon>Alteromonadaceae</taxon>
        <taxon>Bowmanella</taxon>
    </lineage>
</organism>
<sequence length="132" mass="15092">MLKGLNHITLAVADVQRSVDFYTLLLGFKGHARWQRGAYLSLGELWLCLSLDKPEPAQDYTHLAFSLDRVDFEPFCQRLQQAGTSLWKDNSSEGESLYFLDPDGHKLEAHVGDLASRLHSLRQHPYDGLHWL</sequence>
<evidence type="ECO:0000313" key="4">
    <source>
        <dbReference type="Proteomes" id="UP000663992"/>
    </source>
</evidence>
<dbReference type="SUPFAM" id="SSF54593">
    <property type="entry name" value="Glyoxalase/Bleomycin resistance protein/Dihydroxybiphenyl dioxygenase"/>
    <property type="match status" value="1"/>
</dbReference>
<dbReference type="RefSeq" id="WP_206594626.1">
    <property type="nucleotide sequence ID" value="NZ_JAFKCS010000012.1"/>
</dbReference>
<evidence type="ECO:0000256" key="1">
    <source>
        <dbReference type="ARBA" id="ARBA00022723"/>
    </source>
</evidence>
<dbReference type="Pfam" id="PF00903">
    <property type="entry name" value="Glyoxalase"/>
    <property type="match status" value="1"/>
</dbReference>
<evidence type="ECO:0000313" key="3">
    <source>
        <dbReference type="EMBL" id="MBN7820795.1"/>
    </source>
</evidence>
<dbReference type="InterPro" id="IPR037523">
    <property type="entry name" value="VOC_core"/>
</dbReference>
<keyword evidence="3" id="KW-0808">Transferase</keyword>
<dbReference type="Gene3D" id="3.10.180.10">
    <property type="entry name" value="2,3-Dihydroxybiphenyl 1,2-Dioxygenase, domain 1"/>
    <property type="match status" value="1"/>
</dbReference>
<evidence type="ECO:0000259" key="2">
    <source>
        <dbReference type="PROSITE" id="PS51819"/>
    </source>
</evidence>
<dbReference type="NCBIfam" id="NF000496">
    <property type="entry name" value="Fos_GSH"/>
    <property type="match status" value="1"/>
</dbReference>
<dbReference type="GO" id="GO:0016740">
    <property type="term" value="F:transferase activity"/>
    <property type="evidence" value="ECO:0007669"/>
    <property type="project" value="UniProtKB-KW"/>
</dbReference>
<dbReference type="InterPro" id="IPR004360">
    <property type="entry name" value="Glyas_Fos-R_dOase_dom"/>
</dbReference>
<accession>A0ABS3CWU3</accession>
<dbReference type="PANTHER" id="PTHR36113:SF6">
    <property type="entry name" value="FOSFOMYCIN RESISTANCE PROTEIN FOSX"/>
    <property type="match status" value="1"/>
</dbReference>
<dbReference type="InterPro" id="IPR029068">
    <property type="entry name" value="Glyas_Bleomycin-R_OHBP_Dase"/>
</dbReference>
<reference evidence="3 4" key="1">
    <citation type="submission" date="2021-03" db="EMBL/GenBank/DDBJ databases">
        <title>novel species isolated from a fishpond in China.</title>
        <authorList>
            <person name="Lu H."/>
            <person name="Cai Z."/>
        </authorList>
    </citation>
    <scope>NUCLEOTIDE SEQUENCE [LARGE SCALE GENOMIC DNA]</scope>
    <source>
        <strain evidence="3 4">Y57</strain>
    </source>
</reference>
<gene>
    <name evidence="3" type="primary">fos</name>
    <name evidence="3" type="ORF">J0A65_13030</name>
</gene>
<protein>
    <submittedName>
        <fullName evidence="3">Fosfomycin resistance glutathione transferase</fullName>
    </submittedName>
</protein>
<name>A0ABS3CWU3_9ALTE</name>
<keyword evidence="4" id="KW-1185">Reference proteome</keyword>
<dbReference type="PROSITE" id="PS00934">
    <property type="entry name" value="GLYOXALASE_I_1"/>
    <property type="match status" value="1"/>
</dbReference>
<dbReference type="EMBL" id="JAFKCS010000012">
    <property type="protein sequence ID" value="MBN7820795.1"/>
    <property type="molecule type" value="Genomic_DNA"/>
</dbReference>
<dbReference type="PANTHER" id="PTHR36113">
    <property type="entry name" value="LYASE, PUTATIVE-RELATED-RELATED"/>
    <property type="match status" value="1"/>
</dbReference>